<evidence type="ECO:0000256" key="14">
    <source>
        <dbReference type="ARBA" id="ARBA00023310"/>
    </source>
</evidence>
<comment type="similarity">
    <text evidence="3 15">Belongs to the ATPase gamma chain family.</text>
</comment>
<dbReference type="PROSITE" id="PS00153">
    <property type="entry name" value="ATPASE_GAMMA"/>
    <property type="match status" value="1"/>
</dbReference>
<dbReference type="EMBL" id="BAAAXZ010000026">
    <property type="protein sequence ID" value="GAA2913459.1"/>
    <property type="molecule type" value="Genomic_DNA"/>
</dbReference>
<evidence type="ECO:0000256" key="8">
    <source>
        <dbReference type="ARBA" id="ARBA00022781"/>
    </source>
</evidence>
<dbReference type="InterPro" id="IPR035968">
    <property type="entry name" value="ATP_synth_F1_ATPase_gsu"/>
</dbReference>
<evidence type="ECO:0000313" key="19">
    <source>
        <dbReference type="Proteomes" id="UP001501102"/>
    </source>
</evidence>
<dbReference type="Pfam" id="PF00231">
    <property type="entry name" value="ATP-synt"/>
    <property type="match status" value="1"/>
</dbReference>
<evidence type="ECO:0000256" key="2">
    <source>
        <dbReference type="ARBA" id="ARBA00004170"/>
    </source>
</evidence>
<name>A0ABP6IXU3_STRTU</name>
<evidence type="ECO:0000256" key="4">
    <source>
        <dbReference type="ARBA" id="ARBA00008936"/>
    </source>
</evidence>
<evidence type="ECO:0000259" key="17">
    <source>
        <dbReference type="Pfam" id="PF00306"/>
    </source>
</evidence>
<evidence type="ECO:0000256" key="6">
    <source>
        <dbReference type="ARBA" id="ARBA00022475"/>
    </source>
</evidence>
<dbReference type="NCBIfam" id="TIGR00962">
    <property type="entry name" value="atpA"/>
    <property type="match status" value="1"/>
</dbReference>
<evidence type="ECO:0000256" key="7">
    <source>
        <dbReference type="ARBA" id="ARBA00022741"/>
    </source>
</evidence>
<feature type="domain" description="ATP synthase alpha subunit C-terminal" evidence="17">
    <location>
        <begin position="243"/>
        <end position="368"/>
    </location>
</feature>
<dbReference type="PROSITE" id="PS00152">
    <property type="entry name" value="ATPASE_ALPHA_BETA"/>
    <property type="match status" value="1"/>
</dbReference>
<keyword evidence="8 15" id="KW-0375">Hydrogen ion transport</keyword>
<dbReference type="InterPro" id="IPR038376">
    <property type="entry name" value="ATP_synth_asu_C_sf"/>
</dbReference>
<dbReference type="InterPro" id="IPR000194">
    <property type="entry name" value="ATPase_F1/V1/A1_a/bsu_nucl-bd"/>
</dbReference>
<dbReference type="CDD" id="cd12151">
    <property type="entry name" value="F1-ATPase_gamma"/>
    <property type="match status" value="1"/>
</dbReference>
<keyword evidence="12 15" id="KW-0472">Membrane</keyword>
<keyword evidence="19" id="KW-1185">Reference proteome</keyword>
<protein>
    <recommendedName>
        <fullName evidence="15">ATP synthase gamma chain</fullName>
    </recommendedName>
    <alternativeName>
        <fullName evidence="15">ATP synthase F1 sector gamma subunit</fullName>
    </alternativeName>
    <alternativeName>
        <fullName evidence="15">F-ATPase gamma subunit</fullName>
    </alternativeName>
</protein>
<dbReference type="InterPro" id="IPR000131">
    <property type="entry name" value="ATP_synth_F1_gsu"/>
</dbReference>
<evidence type="ECO:0000256" key="10">
    <source>
        <dbReference type="ARBA" id="ARBA00022967"/>
    </source>
</evidence>
<comment type="function">
    <text evidence="1 15">Produces ATP from ADP in the presence of a proton gradient across the membrane. The gamma chain is believed to be important in regulating ATPase activity and the flow of protons through the CF(0) complex.</text>
</comment>
<organism evidence="18 19">
    <name type="scientific">Streptomyces thioluteus</name>
    <dbReference type="NCBI Taxonomy" id="66431"/>
    <lineage>
        <taxon>Bacteria</taxon>
        <taxon>Bacillati</taxon>
        <taxon>Actinomycetota</taxon>
        <taxon>Actinomycetes</taxon>
        <taxon>Kitasatosporales</taxon>
        <taxon>Streptomycetaceae</taxon>
        <taxon>Streptomyces</taxon>
    </lineage>
</organism>
<dbReference type="Gene3D" id="3.40.1380.10">
    <property type="match status" value="1"/>
</dbReference>
<reference evidence="19" key="1">
    <citation type="journal article" date="2019" name="Int. J. Syst. Evol. Microbiol.">
        <title>The Global Catalogue of Microorganisms (GCM) 10K type strain sequencing project: providing services to taxonomists for standard genome sequencing and annotation.</title>
        <authorList>
            <consortium name="The Broad Institute Genomics Platform"/>
            <consortium name="The Broad Institute Genome Sequencing Center for Infectious Disease"/>
            <person name="Wu L."/>
            <person name="Ma J."/>
        </authorList>
    </citation>
    <scope>NUCLEOTIDE SEQUENCE [LARGE SCALE GENOMIC DNA]</scope>
    <source>
        <strain evidence="19">JCM 4087</strain>
    </source>
</reference>
<evidence type="ECO:0000256" key="9">
    <source>
        <dbReference type="ARBA" id="ARBA00022840"/>
    </source>
</evidence>
<dbReference type="PANTHER" id="PTHR48082:SF2">
    <property type="entry name" value="ATP SYNTHASE SUBUNIT ALPHA, MITOCHONDRIAL"/>
    <property type="match status" value="1"/>
</dbReference>
<keyword evidence="14 15" id="KW-0066">ATP synthesis</keyword>
<evidence type="ECO:0000256" key="13">
    <source>
        <dbReference type="ARBA" id="ARBA00023196"/>
    </source>
</evidence>
<dbReference type="InterPro" id="IPR023632">
    <property type="entry name" value="ATP_synth_F1_gsu_CS"/>
</dbReference>
<evidence type="ECO:0000256" key="15">
    <source>
        <dbReference type="HAMAP-Rule" id="MF_00815"/>
    </source>
</evidence>
<feature type="domain" description="ATPase F1/V1/A1 complex alpha/beta subunit nucleotide-binding" evidence="16">
    <location>
        <begin position="13"/>
        <end position="236"/>
    </location>
</feature>
<dbReference type="CDD" id="cd18113">
    <property type="entry name" value="ATP-synt_F1_alpha_C"/>
    <property type="match status" value="1"/>
</dbReference>
<dbReference type="SUPFAM" id="SSF47917">
    <property type="entry name" value="C-terminal domain of alpha and beta subunits of F1 ATP synthase"/>
    <property type="match status" value="1"/>
</dbReference>
<dbReference type="SUPFAM" id="SSF52540">
    <property type="entry name" value="P-loop containing nucleoside triphosphate hydrolases"/>
    <property type="match status" value="1"/>
</dbReference>
<accession>A0ABP6IXU3</accession>
<dbReference type="Pfam" id="PF00306">
    <property type="entry name" value="ATP-synt_ab_C"/>
    <property type="match status" value="1"/>
</dbReference>
<dbReference type="CDD" id="cd01132">
    <property type="entry name" value="F1-ATPase_alpha_CD"/>
    <property type="match status" value="1"/>
</dbReference>
<dbReference type="InterPro" id="IPR027417">
    <property type="entry name" value="P-loop_NTPase"/>
</dbReference>
<dbReference type="NCBIfam" id="TIGR01146">
    <property type="entry name" value="ATPsyn_F1gamma"/>
    <property type="match status" value="1"/>
</dbReference>
<dbReference type="Proteomes" id="UP001501102">
    <property type="component" value="Unassembled WGS sequence"/>
</dbReference>
<dbReference type="Pfam" id="PF00006">
    <property type="entry name" value="ATP-synt_ab"/>
    <property type="match status" value="1"/>
</dbReference>
<dbReference type="PANTHER" id="PTHR48082">
    <property type="entry name" value="ATP SYNTHASE SUBUNIT ALPHA, MITOCHONDRIAL"/>
    <property type="match status" value="1"/>
</dbReference>
<comment type="similarity">
    <text evidence="4">Belongs to the ATPase alpha/beta chains family.</text>
</comment>
<keyword evidence="7" id="KW-0547">Nucleotide-binding</keyword>
<evidence type="ECO:0000256" key="3">
    <source>
        <dbReference type="ARBA" id="ARBA00007681"/>
    </source>
</evidence>
<dbReference type="Gene3D" id="3.40.50.300">
    <property type="entry name" value="P-loop containing nucleotide triphosphate hydrolases"/>
    <property type="match status" value="1"/>
</dbReference>
<dbReference type="PRINTS" id="PR00126">
    <property type="entry name" value="ATPASEGAMMA"/>
</dbReference>
<evidence type="ECO:0000256" key="12">
    <source>
        <dbReference type="ARBA" id="ARBA00023136"/>
    </source>
</evidence>
<dbReference type="Gene3D" id="1.20.150.20">
    <property type="entry name" value="ATP synthase alpha/beta chain, C-terminal domain"/>
    <property type="match status" value="1"/>
</dbReference>
<dbReference type="Gene3D" id="1.10.287.80">
    <property type="entry name" value="ATP synthase, gamma subunit, helix hairpin domain"/>
    <property type="match status" value="1"/>
</dbReference>
<keyword evidence="9" id="KW-0067">ATP-binding</keyword>
<sequence length="691" mass="74866">MVRKSVHEPMETGYKAVDAMTPIGRGQRQLIIGDRQTGKTALAIDTIINQRANWRTGDPNKQVRCIYVAIGQKGSTIASVRGALEEAGALEYTTIVAAPASDPAGFKYLAPYTGSAIGQHWMYQGKHVLIVFDDLSKQADAYRAVSLLLRRPPGREAYPGDVFYLHSRLLERCAKLSDEMGAGSMTGLPIVETKANDVSAFIPTNVISITDGQCFLESDLFNAGQRPALNVGISVSRVGGSAQHKAMRQVSGRLRVDLAQFRELEAFAAFGSDLDAASKAALERGKRMVELLKQTQYAPYATEDQVVSIWSGTTGKMDDVPVEDIRRFERELLDYLHQAHKGLMTSIVEGGKMSDDTLQALGDAVASFKQQFQTADGKLLGRGLSMGAQLRVYKRRIKSVSATKKITKAMEMIAASRIVKAQRQVAASTPYASELTRAVTAVATGSNTKHPLTTEVEQPVRAAVLLVTSDRGLAGGYSSNAIKAADQLTERLRAEGKEVVHYIVGRKGVGYYGFRERPVAASWTGFTDSPTYADAKKVADPLIEAVLADTAEGGVDELHIVFTEFVSMMTQTPVDKRLLPLTLEKTEAEDAAAKDQILPLFEFEPSDEAVLDALMPRYVESRVYNALLQAAASEHAARRRAMKSATDNAEDLIKSLTRLANAARQADITQEISEIVGGASALADATAGSDR</sequence>
<evidence type="ECO:0000313" key="18">
    <source>
        <dbReference type="EMBL" id="GAA2913459.1"/>
    </source>
</evidence>
<evidence type="ECO:0000256" key="5">
    <source>
        <dbReference type="ARBA" id="ARBA00022448"/>
    </source>
</evidence>
<keyword evidence="13 15" id="KW-0139">CF(1)</keyword>
<keyword evidence="5 15" id="KW-0813">Transport</keyword>
<comment type="subcellular location">
    <subcellularLocation>
        <location evidence="15">Cell membrane</location>
        <topology evidence="15">Peripheral membrane protein</topology>
    </subcellularLocation>
    <subcellularLocation>
        <location evidence="2">Membrane</location>
        <topology evidence="2">Peripheral membrane protein</topology>
    </subcellularLocation>
</comment>
<proteinExistence type="inferred from homology"/>
<dbReference type="InterPro" id="IPR020003">
    <property type="entry name" value="ATPase_a/bsu_AS"/>
</dbReference>
<keyword evidence="10" id="KW-1278">Translocase</keyword>
<dbReference type="SUPFAM" id="SSF52943">
    <property type="entry name" value="ATP synthase (F1-ATPase), gamma subunit"/>
    <property type="match status" value="1"/>
</dbReference>
<evidence type="ECO:0000256" key="1">
    <source>
        <dbReference type="ARBA" id="ARBA00003456"/>
    </source>
</evidence>
<dbReference type="HAMAP" id="MF_00815">
    <property type="entry name" value="ATP_synth_gamma_bact"/>
    <property type="match status" value="1"/>
</dbReference>
<evidence type="ECO:0000259" key="16">
    <source>
        <dbReference type="Pfam" id="PF00006"/>
    </source>
</evidence>
<dbReference type="InterPro" id="IPR005294">
    <property type="entry name" value="ATP_synth_F1_asu"/>
</dbReference>
<dbReference type="InterPro" id="IPR033732">
    <property type="entry name" value="ATP_synth_F1_a_nt-bd_dom"/>
</dbReference>
<dbReference type="InterPro" id="IPR000793">
    <property type="entry name" value="ATP_synth_asu_C"/>
</dbReference>
<dbReference type="NCBIfam" id="NF004145">
    <property type="entry name" value="PRK05621.1-2"/>
    <property type="match status" value="1"/>
</dbReference>
<keyword evidence="6 15" id="KW-1003">Cell membrane</keyword>
<comment type="subunit">
    <text evidence="15">F-type ATPases have 2 components, CF(1) - the catalytic core - and CF(0) - the membrane proton channel. CF(1) has five subunits: alpha(3), beta(3), gamma(1), delta(1), epsilon(1). CF(0) has three main subunits: a, b and c.</text>
</comment>
<keyword evidence="11 15" id="KW-0406">Ion transport</keyword>
<comment type="caution">
    <text evidence="18">The sequence shown here is derived from an EMBL/GenBank/DDBJ whole genome shotgun (WGS) entry which is preliminary data.</text>
</comment>
<gene>
    <name evidence="15" type="primary">atpG</name>
    <name evidence="18" type="ORF">GCM10020221_06450</name>
</gene>
<evidence type="ECO:0000256" key="11">
    <source>
        <dbReference type="ARBA" id="ARBA00023065"/>
    </source>
</evidence>